<keyword evidence="2" id="KW-1185">Reference proteome</keyword>
<organism evidence="1 2">
    <name type="scientific">Bugula neritina</name>
    <name type="common">Brown bryozoan</name>
    <name type="synonym">Sertularia neritina</name>
    <dbReference type="NCBI Taxonomy" id="10212"/>
    <lineage>
        <taxon>Eukaryota</taxon>
        <taxon>Metazoa</taxon>
        <taxon>Spiralia</taxon>
        <taxon>Lophotrochozoa</taxon>
        <taxon>Bryozoa</taxon>
        <taxon>Gymnolaemata</taxon>
        <taxon>Cheilostomatida</taxon>
        <taxon>Flustrina</taxon>
        <taxon>Buguloidea</taxon>
        <taxon>Bugulidae</taxon>
        <taxon>Bugula</taxon>
    </lineage>
</organism>
<dbReference type="AlphaFoldDB" id="A0A7J7JYU6"/>
<protein>
    <submittedName>
        <fullName evidence="1">Uncharacterized protein</fullName>
    </submittedName>
</protein>
<comment type="caution">
    <text evidence="1">The sequence shown here is derived from an EMBL/GenBank/DDBJ whole genome shotgun (WGS) entry which is preliminary data.</text>
</comment>
<sequence length="84" mass="9121">MRTLAMAQAVEAILASNFVNIAWDATTIKAKHLNEVHVNTDQGHFTLDIATLPGGKAADYATHISNVITNAVECYCALYLKMTI</sequence>
<dbReference type="Proteomes" id="UP000593567">
    <property type="component" value="Unassembled WGS sequence"/>
</dbReference>
<reference evidence="1" key="1">
    <citation type="submission" date="2020-06" db="EMBL/GenBank/DDBJ databases">
        <title>Draft genome of Bugula neritina, a colonial animal packing powerful symbionts and potential medicines.</title>
        <authorList>
            <person name="Rayko M."/>
        </authorList>
    </citation>
    <scope>NUCLEOTIDE SEQUENCE [LARGE SCALE GENOMIC DNA]</scope>
    <source>
        <strain evidence="1">Kwan_BN1</strain>
    </source>
</reference>
<dbReference type="EMBL" id="VXIV02001588">
    <property type="protein sequence ID" value="KAF6031579.1"/>
    <property type="molecule type" value="Genomic_DNA"/>
</dbReference>
<accession>A0A7J7JYU6</accession>
<evidence type="ECO:0000313" key="1">
    <source>
        <dbReference type="EMBL" id="KAF6031579.1"/>
    </source>
</evidence>
<dbReference type="OrthoDB" id="10064872at2759"/>
<name>A0A7J7JYU6_BUGNE</name>
<evidence type="ECO:0000313" key="2">
    <source>
        <dbReference type="Proteomes" id="UP000593567"/>
    </source>
</evidence>
<gene>
    <name evidence="1" type="ORF">EB796_010129</name>
</gene>
<proteinExistence type="predicted"/>